<accession>A0A2P5BBN0</accession>
<evidence type="ECO:0000313" key="1">
    <source>
        <dbReference type="EMBL" id="PON46204.1"/>
    </source>
</evidence>
<dbReference type="PANTHER" id="PTHR48475">
    <property type="entry name" value="RIBONUCLEASE H"/>
    <property type="match status" value="1"/>
</dbReference>
<dbReference type="OrthoDB" id="1736794at2759"/>
<dbReference type="SUPFAM" id="SSF53098">
    <property type="entry name" value="Ribonuclease H-like"/>
    <property type="match status" value="1"/>
</dbReference>
<keyword evidence="2" id="KW-1185">Reference proteome</keyword>
<dbReference type="Proteomes" id="UP000237105">
    <property type="component" value="Unassembled WGS sequence"/>
</dbReference>
<dbReference type="GO" id="GO:0003676">
    <property type="term" value="F:nucleic acid binding"/>
    <property type="evidence" value="ECO:0007669"/>
    <property type="project" value="InterPro"/>
</dbReference>
<dbReference type="EMBL" id="JXTB01000316">
    <property type="protein sequence ID" value="PON46204.1"/>
    <property type="molecule type" value="Genomic_DNA"/>
</dbReference>
<dbReference type="Gene3D" id="3.30.420.10">
    <property type="entry name" value="Ribonuclease H-like superfamily/Ribonuclease H"/>
    <property type="match status" value="1"/>
</dbReference>
<protein>
    <submittedName>
        <fullName evidence="1">Ribonuclease H-like domain containing protein</fullName>
    </submittedName>
</protein>
<dbReference type="AlphaFoldDB" id="A0A2P5BBN0"/>
<comment type="caution">
    <text evidence="1">The sequence shown here is derived from an EMBL/GenBank/DDBJ whole genome shotgun (WGS) entry which is preliminary data.</text>
</comment>
<feature type="non-terminal residue" evidence="1">
    <location>
        <position position="1"/>
    </location>
</feature>
<evidence type="ECO:0000313" key="2">
    <source>
        <dbReference type="Proteomes" id="UP000237105"/>
    </source>
</evidence>
<reference evidence="2" key="1">
    <citation type="submission" date="2016-06" db="EMBL/GenBank/DDBJ databases">
        <title>Parallel loss of symbiosis genes in relatives of nitrogen-fixing non-legume Parasponia.</title>
        <authorList>
            <person name="Van Velzen R."/>
            <person name="Holmer R."/>
            <person name="Bu F."/>
            <person name="Rutten L."/>
            <person name="Van Zeijl A."/>
            <person name="Liu W."/>
            <person name="Santuari L."/>
            <person name="Cao Q."/>
            <person name="Sharma T."/>
            <person name="Shen D."/>
            <person name="Roswanjaya Y."/>
            <person name="Wardhani T."/>
            <person name="Kalhor M.S."/>
            <person name="Jansen J."/>
            <person name="Van den Hoogen J."/>
            <person name="Gungor B."/>
            <person name="Hartog M."/>
            <person name="Hontelez J."/>
            <person name="Verver J."/>
            <person name="Yang W.-C."/>
            <person name="Schijlen E."/>
            <person name="Repin R."/>
            <person name="Schilthuizen M."/>
            <person name="Schranz E."/>
            <person name="Heidstra R."/>
            <person name="Miyata K."/>
            <person name="Fedorova E."/>
            <person name="Kohlen W."/>
            <person name="Bisseling T."/>
            <person name="Smit S."/>
            <person name="Geurts R."/>
        </authorList>
    </citation>
    <scope>NUCLEOTIDE SEQUENCE [LARGE SCALE GENOMIC DNA]</scope>
    <source>
        <strain evidence="2">cv. WU1-14</strain>
    </source>
</reference>
<dbReference type="InterPro" id="IPR012337">
    <property type="entry name" value="RNaseH-like_sf"/>
</dbReference>
<sequence>PQANGQVEAINKILKYNIKTKLEEHKGAWPEVLPEILWAHRTTQRTTTRESPFSLAYGYEAMVLVEIGASSLRRSTSEQDRNKTLIRIELNLLEERREQSQL</sequence>
<dbReference type="InterPro" id="IPR036397">
    <property type="entry name" value="RNaseH_sf"/>
</dbReference>
<proteinExistence type="predicted"/>
<organism evidence="1 2">
    <name type="scientific">Parasponia andersonii</name>
    <name type="common">Sponia andersonii</name>
    <dbReference type="NCBI Taxonomy" id="3476"/>
    <lineage>
        <taxon>Eukaryota</taxon>
        <taxon>Viridiplantae</taxon>
        <taxon>Streptophyta</taxon>
        <taxon>Embryophyta</taxon>
        <taxon>Tracheophyta</taxon>
        <taxon>Spermatophyta</taxon>
        <taxon>Magnoliopsida</taxon>
        <taxon>eudicotyledons</taxon>
        <taxon>Gunneridae</taxon>
        <taxon>Pentapetalae</taxon>
        <taxon>rosids</taxon>
        <taxon>fabids</taxon>
        <taxon>Rosales</taxon>
        <taxon>Cannabaceae</taxon>
        <taxon>Parasponia</taxon>
    </lineage>
</organism>
<name>A0A2P5BBN0_PARAD</name>
<dbReference type="STRING" id="3476.A0A2P5BBN0"/>
<dbReference type="PANTHER" id="PTHR48475:SF2">
    <property type="entry name" value="RIBONUCLEASE H"/>
    <property type="match status" value="1"/>
</dbReference>
<gene>
    <name evidence="1" type="ORF">PanWU01x14_253280</name>
</gene>